<proteinExistence type="predicted"/>
<feature type="region of interest" description="Disordered" evidence="1">
    <location>
        <begin position="93"/>
        <end position="123"/>
    </location>
</feature>
<comment type="caution">
    <text evidence="3">The sequence shown here is derived from an EMBL/GenBank/DDBJ whole genome shotgun (WGS) entry which is preliminary data.</text>
</comment>
<reference evidence="3 4" key="1">
    <citation type="submission" date="2017-06" db="EMBL/GenBank/DDBJ databases">
        <title>Comparative genomic analysis of Ambrosia Fusariam Clade fungi.</title>
        <authorList>
            <person name="Stajich J.E."/>
            <person name="Carrillo J."/>
            <person name="Kijimoto T."/>
            <person name="Eskalen A."/>
            <person name="O'Donnell K."/>
            <person name="Kasson M."/>
        </authorList>
    </citation>
    <scope>NUCLEOTIDE SEQUENCE [LARGE SCALE GENOMIC DNA]</scope>
    <source>
        <strain evidence="3 4">NRRL62579</strain>
    </source>
</reference>
<accession>A0A428TYJ4</accession>
<feature type="compositionally biased region" description="Low complexity" evidence="1">
    <location>
        <begin position="64"/>
        <end position="77"/>
    </location>
</feature>
<evidence type="ECO:0000313" key="4">
    <source>
        <dbReference type="Proteomes" id="UP000287144"/>
    </source>
</evidence>
<gene>
    <name evidence="3" type="ORF">CEP52_005438</name>
</gene>
<keyword evidence="2" id="KW-1133">Transmembrane helix</keyword>
<dbReference type="AlphaFoldDB" id="A0A428TYJ4"/>
<sequence>MLVKDTRRLVLFVLPTILLIGTVIRLYFNPEGLQKHNTNFAPSQFAKDAGDDQDPLFSDEVIPDDPQTTPQDIPQDIPQEVPQEIPQEAPQEALPDTLPETPLDPIPTPEQHGDNQPGILPLPEDLATTHQEVFSASTLDKKFFMIDFGNGFPSMNPNIIPHPTLDNTWIIVAQWRLENKESQWFAELVCDATFQDNVLRCVNPPTTLTVAATTGGGHCEGDLAFFNTNIGPHDARVFYGPEKPYTIFGSNSVHTCFGQFVQDLRMVVDWKGDREKLEFRLGTELQRPLPWNPVEKNWFLFWDSNGQIVYEPYVMVFKQQAPFDIHAISRQPIWIHGREKHPDKSTSDMFYVTSMSWKQRGQKYHGFLDDEIFLAFGIEDEKAAGINVLAGDLFKNLGACFEE</sequence>
<keyword evidence="2" id="KW-0812">Transmembrane</keyword>
<evidence type="ECO:0000256" key="2">
    <source>
        <dbReference type="SAM" id="Phobius"/>
    </source>
</evidence>
<feature type="region of interest" description="Disordered" evidence="1">
    <location>
        <begin position="43"/>
        <end position="77"/>
    </location>
</feature>
<keyword evidence="4" id="KW-1185">Reference proteome</keyword>
<name>A0A428TYJ4_9HYPO</name>
<organism evidence="3 4">
    <name type="scientific">Fusarium oligoseptatum</name>
    <dbReference type="NCBI Taxonomy" id="2604345"/>
    <lineage>
        <taxon>Eukaryota</taxon>
        <taxon>Fungi</taxon>
        <taxon>Dikarya</taxon>
        <taxon>Ascomycota</taxon>
        <taxon>Pezizomycotina</taxon>
        <taxon>Sordariomycetes</taxon>
        <taxon>Hypocreomycetidae</taxon>
        <taxon>Hypocreales</taxon>
        <taxon>Nectriaceae</taxon>
        <taxon>Fusarium</taxon>
        <taxon>Fusarium solani species complex</taxon>
    </lineage>
</organism>
<keyword evidence="2" id="KW-0472">Membrane</keyword>
<dbReference type="Proteomes" id="UP000287144">
    <property type="component" value="Unassembled WGS sequence"/>
</dbReference>
<dbReference type="STRING" id="1325735.A0A428TYJ4"/>
<evidence type="ECO:0000256" key="1">
    <source>
        <dbReference type="SAM" id="MobiDB-lite"/>
    </source>
</evidence>
<protein>
    <submittedName>
        <fullName evidence="3">Uncharacterized protein</fullName>
    </submittedName>
</protein>
<dbReference type="EMBL" id="NKCK01000042">
    <property type="protein sequence ID" value="RSM07068.1"/>
    <property type="molecule type" value="Genomic_DNA"/>
</dbReference>
<feature type="transmembrane region" description="Helical" evidence="2">
    <location>
        <begin position="9"/>
        <end position="28"/>
    </location>
</feature>
<evidence type="ECO:0000313" key="3">
    <source>
        <dbReference type="EMBL" id="RSM07068.1"/>
    </source>
</evidence>